<dbReference type="InParanoid" id="G0NE74"/>
<dbReference type="STRING" id="135651.G0NE74"/>
<gene>
    <name evidence="6" type="ORF">CAEBREN_06151</name>
</gene>
<feature type="compositionally biased region" description="Polar residues" evidence="4">
    <location>
        <begin position="66"/>
        <end position="76"/>
    </location>
</feature>
<keyword evidence="7" id="KW-1185">Reference proteome</keyword>
<dbReference type="GO" id="GO:0008234">
    <property type="term" value="F:cysteine-type peptidase activity"/>
    <property type="evidence" value="ECO:0007669"/>
    <property type="project" value="InterPro"/>
</dbReference>
<feature type="compositionally biased region" description="Basic and acidic residues" evidence="4">
    <location>
        <begin position="78"/>
        <end position="90"/>
    </location>
</feature>
<dbReference type="AlphaFoldDB" id="G0NE74"/>
<dbReference type="EMBL" id="GL379871">
    <property type="protein sequence ID" value="EGT58637.1"/>
    <property type="molecule type" value="Genomic_DNA"/>
</dbReference>
<feature type="region of interest" description="Disordered" evidence="4">
    <location>
        <begin position="350"/>
        <end position="375"/>
    </location>
</feature>
<evidence type="ECO:0000313" key="7">
    <source>
        <dbReference type="Proteomes" id="UP000008068"/>
    </source>
</evidence>
<evidence type="ECO:0000256" key="3">
    <source>
        <dbReference type="ARBA" id="ARBA00022801"/>
    </source>
</evidence>
<evidence type="ECO:0000256" key="4">
    <source>
        <dbReference type="SAM" id="MobiDB-lite"/>
    </source>
</evidence>
<feature type="domain" description="Ubiquitin-like protease family profile" evidence="5">
    <location>
        <begin position="120"/>
        <end position="258"/>
    </location>
</feature>
<organism evidence="7">
    <name type="scientific">Caenorhabditis brenneri</name>
    <name type="common">Nematode worm</name>
    <dbReference type="NCBI Taxonomy" id="135651"/>
    <lineage>
        <taxon>Eukaryota</taxon>
        <taxon>Metazoa</taxon>
        <taxon>Ecdysozoa</taxon>
        <taxon>Nematoda</taxon>
        <taxon>Chromadorea</taxon>
        <taxon>Rhabditida</taxon>
        <taxon>Rhabditina</taxon>
        <taxon>Rhabditomorpha</taxon>
        <taxon>Rhabditoidea</taxon>
        <taxon>Rhabditidae</taxon>
        <taxon>Peloderinae</taxon>
        <taxon>Caenorhabditis</taxon>
    </lineage>
</organism>
<comment type="similarity">
    <text evidence="1">Belongs to the peptidase C48 family.</text>
</comment>
<sequence length="426" mass="49312">MHITKLVEEKPRSTSKNTNDPGKSGQVKSHVPYSTQSTAKKRHFDHNSSSESAPKTAKLTDLNLAPSGTSSSQQLIQERPRKPLRKLSDIPNHADRVYTNYGRIEIRGSQILKTLHDYYFSDDLIMSSLEDLIRRNPEISENVNYTNSGVSTRLTAGDITDFRQTEIKESVRKNCQNALFSAGKRFDPFAKKLLLIPLYFDKHWMLVAILNPANCLVETGSKPKSEKAVMYFLDPMGSTIWRRNERIELLILSFLMENLIVMKNPKDPKDPNRKNPKYSEKYQNTLFSTRNFDPLHIDWDNMIYSASFETVRHRVRARILNSATKKNQKALEEIIERKFRSDATAFDEYSRSRRSRSVERQKKDGCSKHQKRHYSVDSVRGTKGHVDLFSSVNPAKFCSHPATIAVRKLQVPEEYITIRFKYEFYH</sequence>
<dbReference type="OMA" id="ANCLVET"/>
<dbReference type="HOGENOM" id="CLU_644416_0_0_1"/>
<keyword evidence="3" id="KW-0378">Hydrolase</keyword>
<name>G0NE74_CAEBE</name>
<proteinExistence type="inferred from homology"/>
<protein>
    <recommendedName>
        <fullName evidence="5">Ubiquitin-like protease family profile domain-containing protein</fullName>
    </recommendedName>
</protein>
<reference evidence="7" key="1">
    <citation type="submission" date="2011-07" db="EMBL/GenBank/DDBJ databases">
        <authorList>
            <consortium name="Caenorhabditis brenneri Sequencing and Analysis Consortium"/>
            <person name="Wilson R.K."/>
        </authorList>
    </citation>
    <scope>NUCLEOTIDE SEQUENCE [LARGE SCALE GENOMIC DNA]</scope>
    <source>
        <strain evidence="7">PB2801</strain>
    </source>
</reference>
<dbReference type="GO" id="GO:0006508">
    <property type="term" value="P:proteolysis"/>
    <property type="evidence" value="ECO:0007669"/>
    <property type="project" value="UniProtKB-KW"/>
</dbReference>
<dbReference type="SUPFAM" id="SSF54001">
    <property type="entry name" value="Cysteine proteinases"/>
    <property type="match status" value="1"/>
</dbReference>
<feature type="compositionally biased region" description="Basic and acidic residues" evidence="4">
    <location>
        <begin position="1"/>
        <end position="12"/>
    </location>
</feature>
<keyword evidence="2" id="KW-0645">Protease</keyword>
<dbReference type="Gene3D" id="3.40.395.10">
    <property type="entry name" value="Adenoviral Proteinase, Chain A"/>
    <property type="match status" value="1"/>
</dbReference>
<evidence type="ECO:0000256" key="2">
    <source>
        <dbReference type="ARBA" id="ARBA00022670"/>
    </source>
</evidence>
<evidence type="ECO:0000313" key="6">
    <source>
        <dbReference type="EMBL" id="EGT58637.1"/>
    </source>
</evidence>
<dbReference type="Proteomes" id="UP000008068">
    <property type="component" value="Unassembled WGS sequence"/>
</dbReference>
<feature type="compositionally biased region" description="Basic and acidic residues" evidence="4">
    <location>
        <begin position="350"/>
        <end position="367"/>
    </location>
</feature>
<accession>G0NE74</accession>
<dbReference type="OrthoDB" id="442460at2759"/>
<evidence type="ECO:0000256" key="1">
    <source>
        <dbReference type="ARBA" id="ARBA00005234"/>
    </source>
</evidence>
<evidence type="ECO:0000259" key="5">
    <source>
        <dbReference type="Pfam" id="PF02902"/>
    </source>
</evidence>
<dbReference type="InterPro" id="IPR038765">
    <property type="entry name" value="Papain-like_cys_pep_sf"/>
</dbReference>
<dbReference type="Pfam" id="PF02902">
    <property type="entry name" value="Peptidase_C48"/>
    <property type="match status" value="1"/>
</dbReference>
<dbReference type="InterPro" id="IPR003653">
    <property type="entry name" value="Peptidase_C48_C"/>
</dbReference>
<feature type="region of interest" description="Disordered" evidence="4">
    <location>
        <begin position="1"/>
        <end position="90"/>
    </location>
</feature>